<dbReference type="SMART" id="SM00839">
    <property type="entry name" value="ELFV_dehydrog"/>
    <property type="match status" value="1"/>
</dbReference>
<dbReference type="PANTHER" id="PTHR11606:SF13">
    <property type="entry name" value="GLUTAMATE DEHYDROGENASE 1, MITOCHONDRIAL"/>
    <property type="match status" value="1"/>
</dbReference>
<evidence type="ECO:0000313" key="7">
    <source>
        <dbReference type="Proteomes" id="UP000050640"/>
    </source>
</evidence>
<dbReference type="GO" id="GO:0004352">
    <property type="term" value="F:glutamate dehydrogenase (NAD+) activity"/>
    <property type="evidence" value="ECO:0007669"/>
    <property type="project" value="TreeGrafter"/>
</dbReference>
<comment type="subcellular location">
    <subcellularLocation>
        <location evidence="1">Mitochondrion</location>
    </subcellularLocation>
</comment>
<dbReference type="STRING" id="1147741.A0A0R3RM37"/>
<dbReference type="PANTHER" id="PTHR11606">
    <property type="entry name" value="GLUTAMATE DEHYDROGENASE"/>
    <property type="match status" value="1"/>
</dbReference>
<organism evidence="7 8">
    <name type="scientific">Elaeophora elaphi</name>
    <dbReference type="NCBI Taxonomy" id="1147741"/>
    <lineage>
        <taxon>Eukaryota</taxon>
        <taxon>Metazoa</taxon>
        <taxon>Ecdysozoa</taxon>
        <taxon>Nematoda</taxon>
        <taxon>Chromadorea</taxon>
        <taxon>Rhabditida</taxon>
        <taxon>Spirurina</taxon>
        <taxon>Spiruromorpha</taxon>
        <taxon>Filarioidea</taxon>
        <taxon>Onchocercidae</taxon>
        <taxon>Elaeophora</taxon>
    </lineage>
</organism>
<keyword evidence="4" id="KW-0560">Oxidoreductase</keyword>
<reference evidence="8" key="1">
    <citation type="submission" date="2017-02" db="UniProtKB">
        <authorList>
            <consortium name="WormBaseParasite"/>
        </authorList>
    </citation>
    <scope>IDENTIFICATION</scope>
</reference>
<evidence type="ECO:0000256" key="5">
    <source>
        <dbReference type="ARBA" id="ARBA00023128"/>
    </source>
</evidence>
<feature type="domain" description="Glutamate/phenylalanine/leucine/valine/L-tryptophan dehydrogenase C-terminal" evidence="6">
    <location>
        <begin position="1"/>
        <end position="249"/>
    </location>
</feature>
<evidence type="ECO:0000256" key="4">
    <source>
        <dbReference type="ARBA" id="ARBA00023002"/>
    </source>
</evidence>
<dbReference type="GO" id="GO:0006538">
    <property type="term" value="P:L-glutamate catabolic process"/>
    <property type="evidence" value="ECO:0007669"/>
    <property type="project" value="TreeGrafter"/>
</dbReference>
<dbReference type="Pfam" id="PF00208">
    <property type="entry name" value="ELFV_dehydrog"/>
    <property type="match status" value="1"/>
</dbReference>
<dbReference type="Gene3D" id="3.40.50.720">
    <property type="entry name" value="NAD(P)-binding Rossmann-like Domain"/>
    <property type="match status" value="1"/>
</dbReference>
<dbReference type="InterPro" id="IPR036291">
    <property type="entry name" value="NAD(P)-bd_dom_sf"/>
</dbReference>
<comment type="similarity">
    <text evidence="2">Belongs to the Glu/Leu/Phe/Val dehydrogenases family.</text>
</comment>
<evidence type="ECO:0000256" key="2">
    <source>
        <dbReference type="ARBA" id="ARBA00006382"/>
    </source>
</evidence>
<dbReference type="SUPFAM" id="SSF51735">
    <property type="entry name" value="NAD(P)-binding Rossmann-fold domains"/>
    <property type="match status" value="1"/>
</dbReference>
<dbReference type="GO" id="GO:0005739">
    <property type="term" value="C:mitochondrion"/>
    <property type="evidence" value="ECO:0007669"/>
    <property type="project" value="UniProtKB-SubCell"/>
</dbReference>
<keyword evidence="7" id="KW-1185">Reference proteome</keyword>
<dbReference type="Proteomes" id="UP000050640">
    <property type="component" value="Unplaced"/>
</dbReference>
<dbReference type="WBParaSite" id="EEL_0000254701-mRNA-1">
    <property type="protein sequence ID" value="EEL_0000254701-mRNA-1"/>
    <property type="gene ID" value="EEL_0000254701"/>
</dbReference>
<accession>A0A0R3RM37</accession>
<keyword evidence="5" id="KW-0496">Mitochondrion</keyword>
<protein>
    <recommendedName>
        <fullName evidence="3">glutamate dehydrogenase [NAD(P)(+)]</fullName>
        <ecNumber evidence="3">1.4.1.3</ecNumber>
    </recommendedName>
</protein>
<dbReference type="EC" id="1.4.1.3" evidence="3"/>
<dbReference type="AlphaFoldDB" id="A0A0R3RM37"/>
<sequence>LKGFGNVGTFTSHFIAAGGGIIIGIQEYNYSLYNPNGLDIDALIKYAKKHQTIANYPEAEAYEPCSELIYEECDVLILAACEKVVNKNNANRIKAKIIVEAANGPVTPAADKLLLARNDCIVIPDLFINSGGVTVSFFEWLKNLNHVSFGRLTSKHEIDSGYDLLASVQESLNRELGKNIKIEPSEGLKTRINHKSEEEIVYSGLEFNMQKSAHDIIKTIEKYNLGLDVRTAAYATAIEKIYNTYRSSGFTFA</sequence>
<evidence type="ECO:0000313" key="8">
    <source>
        <dbReference type="WBParaSite" id="EEL_0000254701-mRNA-1"/>
    </source>
</evidence>
<dbReference type="InterPro" id="IPR006096">
    <property type="entry name" value="Glu/Leu/Phe/Val/Trp_DH_C"/>
</dbReference>
<proteinExistence type="inferred from homology"/>
<evidence type="ECO:0000256" key="3">
    <source>
        <dbReference type="ARBA" id="ARBA00012889"/>
    </source>
</evidence>
<evidence type="ECO:0000256" key="1">
    <source>
        <dbReference type="ARBA" id="ARBA00004173"/>
    </source>
</evidence>
<dbReference type="FunFam" id="3.40.50.720:FF:000100">
    <property type="entry name" value="Glutamate dehydrogenase 1, mitochondrial"/>
    <property type="match status" value="1"/>
</dbReference>
<name>A0A0R3RM37_9BILA</name>
<evidence type="ECO:0000259" key="6">
    <source>
        <dbReference type="SMART" id="SM00839"/>
    </source>
</evidence>